<evidence type="ECO:0000313" key="1">
    <source>
        <dbReference type="EMBL" id="CAI4015116.1"/>
    </source>
</evidence>
<dbReference type="AlphaFoldDB" id="A0A9P1GIF5"/>
<organism evidence="1">
    <name type="scientific">Cladocopium goreaui</name>
    <dbReference type="NCBI Taxonomy" id="2562237"/>
    <lineage>
        <taxon>Eukaryota</taxon>
        <taxon>Sar</taxon>
        <taxon>Alveolata</taxon>
        <taxon>Dinophyceae</taxon>
        <taxon>Suessiales</taxon>
        <taxon>Symbiodiniaceae</taxon>
        <taxon>Cladocopium</taxon>
    </lineage>
</organism>
<keyword evidence="3" id="KW-1185">Reference proteome</keyword>
<sequence length="98" mass="11231">MAPGPDITSREGPSPSTATWSPMAYRWRRYRPAWKRTRTWWASLLRLATECLRGTSQPFRACAKSAAYGSARMPVNPTEPAVTSEVSRFQWARWRPCL</sequence>
<evidence type="ECO:0000313" key="2">
    <source>
        <dbReference type="EMBL" id="CAL4802428.1"/>
    </source>
</evidence>
<reference evidence="2 3" key="2">
    <citation type="submission" date="2024-05" db="EMBL/GenBank/DDBJ databases">
        <authorList>
            <person name="Chen Y."/>
            <person name="Shah S."/>
            <person name="Dougan E. K."/>
            <person name="Thang M."/>
            <person name="Chan C."/>
        </authorList>
    </citation>
    <scope>NUCLEOTIDE SEQUENCE [LARGE SCALE GENOMIC DNA]</scope>
</reference>
<comment type="caution">
    <text evidence="1">The sequence shown here is derived from an EMBL/GenBank/DDBJ whole genome shotgun (WGS) entry which is preliminary data.</text>
</comment>
<proteinExistence type="predicted"/>
<dbReference type="EMBL" id="CAMXCT030006514">
    <property type="protein sequence ID" value="CAL4802428.1"/>
    <property type="molecule type" value="Genomic_DNA"/>
</dbReference>
<gene>
    <name evidence="1" type="ORF">C1SCF055_LOCUS39965</name>
</gene>
<evidence type="ECO:0000313" key="3">
    <source>
        <dbReference type="Proteomes" id="UP001152797"/>
    </source>
</evidence>
<accession>A0A9P1GIF5</accession>
<dbReference type="EMBL" id="CAMXCT020006514">
    <property type="protein sequence ID" value="CAL1168491.1"/>
    <property type="molecule type" value="Genomic_DNA"/>
</dbReference>
<dbReference type="Proteomes" id="UP001152797">
    <property type="component" value="Unassembled WGS sequence"/>
</dbReference>
<dbReference type="EMBL" id="CAMXCT010006514">
    <property type="protein sequence ID" value="CAI4015116.1"/>
    <property type="molecule type" value="Genomic_DNA"/>
</dbReference>
<name>A0A9P1GIF5_9DINO</name>
<reference evidence="1" key="1">
    <citation type="submission" date="2022-10" db="EMBL/GenBank/DDBJ databases">
        <authorList>
            <person name="Chen Y."/>
            <person name="Dougan E. K."/>
            <person name="Chan C."/>
            <person name="Rhodes N."/>
            <person name="Thang M."/>
        </authorList>
    </citation>
    <scope>NUCLEOTIDE SEQUENCE</scope>
</reference>
<protein>
    <submittedName>
        <fullName evidence="1">Uncharacterized protein</fullName>
    </submittedName>
</protein>